<dbReference type="OrthoDB" id="6612291at2759"/>
<dbReference type="Proteomes" id="UP000193144">
    <property type="component" value="Unassembled WGS sequence"/>
</dbReference>
<dbReference type="PANTHER" id="PTHR48022:SF11">
    <property type="entry name" value="MONOSACCHARIDE TRANSPORTER (HXT8), PUTATIVE (AFU_ORTHOLOGUE AFUA_2G08120)-RELATED"/>
    <property type="match status" value="1"/>
</dbReference>
<reference evidence="6 7" key="1">
    <citation type="submission" date="2016-07" db="EMBL/GenBank/DDBJ databases">
        <title>Pervasive Adenine N6-methylation of Active Genes in Fungi.</title>
        <authorList>
            <consortium name="DOE Joint Genome Institute"/>
            <person name="Mondo S.J."/>
            <person name="Dannebaum R.O."/>
            <person name="Kuo R.C."/>
            <person name="Labutti K."/>
            <person name="Haridas S."/>
            <person name="Kuo A."/>
            <person name="Salamov A."/>
            <person name="Ahrendt S.R."/>
            <person name="Lipzen A."/>
            <person name="Sullivan W."/>
            <person name="Andreopoulos W.B."/>
            <person name="Clum A."/>
            <person name="Lindquist E."/>
            <person name="Daum C."/>
            <person name="Ramamoorthy G.K."/>
            <person name="Gryganskyi A."/>
            <person name="Culley D."/>
            <person name="Magnuson J.K."/>
            <person name="James T.Y."/>
            <person name="O'Malley M.A."/>
            <person name="Stajich J.E."/>
            <person name="Spatafora J.W."/>
            <person name="Visel A."/>
            <person name="Grigoriev I.V."/>
        </authorList>
    </citation>
    <scope>NUCLEOTIDE SEQUENCE [LARGE SCALE GENOMIC DNA]</scope>
    <source>
        <strain evidence="6 7">CBS 115471</strain>
    </source>
</reference>
<sequence>MDVHNDRATHTKTRQFRPYNIMVILAMSFGSYSGSIIGSTLAQPSFLAYFELDTRPDATNLISAMNGLIQAGAFFGALCISWVGDCWGRKMSITVPAILVVLPGALLAGSVHIGMFLTFRFFSGMGSFWLLGSIPVWMTEIVPPKNRGLLENDWRGPLALQALPALIVLSAMKWLPESPRYLIQKERHEEPQSVLAKLHKHEESLLEYAQIEAQIRMDSAWPHDWMSLITKKTYRKRALFAIGLACGIQFTGVLVINNYGAIIYRGLGFGESTILVYHGAFNTLAFGCGIIAIFPVGPGQNNSALKAAAVMTFCYISFAQILLDGTRYVYCAEIFPNHLRAKCMTLCMASISLMNVMWLQAAPTAFEKISWKFYLCFIIPAYLFAIVCFFIYPSTKGLALEEIAAMFGDQSRSLPALDGNTKKNSEVLYQTLRGYDRVDGRHMLESGADIETGERSEVHLGFC</sequence>
<dbReference type="GO" id="GO:0005351">
    <property type="term" value="F:carbohydrate:proton symporter activity"/>
    <property type="evidence" value="ECO:0007669"/>
    <property type="project" value="TreeGrafter"/>
</dbReference>
<comment type="subcellular location">
    <subcellularLocation>
        <location evidence="1">Membrane</location>
        <topology evidence="1">Multi-pass membrane protein</topology>
    </subcellularLocation>
</comment>
<feature type="transmembrane region" description="Helical" evidence="5">
    <location>
        <begin position="21"/>
        <end position="41"/>
    </location>
</feature>
<dbReference type="EMBL" id="MCFA01000172">
    <property type="protein sequence ID" value="ORY01285.1"/>
    <property type="molecule type" value="Genomic_DNA"/>
</dbReference>
<evidence type="ECO:0000256" key="1">
    <source>
        <dbReference type="ARBA" id="ARBA00004141"/>
    </source>
</evidence>
<feature type="transmembrane region" description="Helical" evidence="5">
    <location>
        <begin position="61"/>
        <end position="83"/>
    </location>
</feature>
<dbReference type="PANTHER" id="PTHR48022">
    <property type="entry name" value="PLASTIDIC GLUCOSE TRANSPORTER 4"/>
    <property type="match status" value="1"/>
</dbReference>
<keyword evidence="7" id="KW-1185">Reference proteome</keyword>
<evidence type="ECO:0000256" key="5">
    <source>
        <dbReference type="SAM" id="Phobius"/>
    </source>
</evidence>
<accession>A0A1Y1YUP2</accession>
<dbReference type="InterPro" id="IPR005828">
    <property type="entry name" value="MFS_sugar_transport-like"/>
</dbReference>
<dbReference type="Gene3D" id="1.20.1250.20">
    <property type="entry name" value="MFS general substrate transporter like domains"/>
    <property type="match status" value="1"/>
</dbReference>
<dbReference type="Pfam" id="PF00083">
    <property type="entry name" value="Sugar_tr"/>
    <property type="match status" value="2"/>
</dbReference>
<feature type="transmembrane region" description="Helical" evidence="5">
    <location>
        <begin position="95"/>
        <end position="122"/>
    </location>
</feature>
<feature type="transmembrane region" description="Helical" evidence="5">
    <location>
        <begin position="238"/>
        <end position="262"/>
    </location>
</feature>
<feature type="transmembrane region" description="Helical" evidence="5">
    <location>
        <begin position="373"/>
        <end position="392"/>
    </location>
</feature>
<proteinExistence type="predicted"/>
<dbReference type="AlphaFoldDB" id="A0A1Y1YUP2"/>
<comment type="caution">
    <text evidence="6">The sequence shown here is derived from an EMBL/GenBank/DDBJ whole genome shotgun (WGS) entry which is preliminary data.</text>
</comment>
<keyword evidence="4 5" id="KW-0472">Membrane</keyword>
<feature type="transmembrane region" description="Helical" evidence="5">
    <location>
        <begin position="343"/>
        <end position="361"/>
    </location>
</feature>
<feature type="transmembrane region" description="Helical" evidence="5">
    <location>
        <begin position="304"/>
        <end position="323"/>
    </location>
</feature>
<keyword evidence="3 5" id="KW-1133">Transmembrane helix</keyword>
<protein>
    <submittedName>
        <fullName evidence="6">Major facilitator superfamily domain-containing protein</fullName>
    </submittedName>
</protein>
<feature type="transmembrane region" description="Helical" evidence="5">
    <location>
        <begin position="158"/>
        <end position="175"/>
    </location>
</feature>
<evidence type="ECO:0000256" key="4">
    <source>
        <dbReference type="ARBA" id="ARBA00023136"/>
    </source>
</evidence>
<name>A0A1Y1YUP2_9PLEO</name>
<gene>
    <name evidence="6" type="ORF">BCR34DRAFT_627813</name>
</gene>
<evidence type="ECO:0000313" key="6">
    <source>
        <dbReference type="EMBL" id="ORY01285.1"/>
    </source>
</evidence>
<evidence type="ECO:0000313" key="7">
    <source>
        <dbReference type="Proteomes" id="UP000193144"/>
    </source>
</evidence>
<dbReference type="InterPro" id="IPR036259">
    <property type="entry name" value="MFS_trans_sf"/>
</dbReference>
<evidence type="ECO:0000256" key="2">
    <source>
        <dbReference type="ARBA" id="ARBA00022692"/>
    </source>
</evidence>
<evidence type="ECO:0000256" key="3">
    <source>
        <dbReference type="ARBA" id="ARBA00022989"/>
    </source>
</evidence>
<organism evidence="6 7">
    <name type="scientific">Clohesyomyces aquaticus</name>
    <dbReference type="NCBI Taxonomy" id="1231657"/>
    <lineage>
        <taxon>Eukaryota</taxon>
        <taxon>Fungi</taxon>
        <taxon>Dikarya</taxon>
        <taxon>Ascomycota</taxon>
        <taxon>Pezizomycotina</taxon>
        <taxon>Dothideomycetes</taxon>
        <taxon>Pleosporomycetidae</taxon>
        <taxon>Pleosporales</taxon>
        <taxon>Lindgomycetaceae</taxon>
        <taxon>Clohesyomyces</taxon>
    </lineage>
</organism>
<dbReference type="SUPFAM" id="SSF103473">
    <property type="entry name" value="MFS general substrate transporter"/>
    <property type="match status" value="1"/>
</dbReference>
<dbReference type="GO" id="GO:0016020">
    <property type="term" value="C:membrane"/>
    <property type="evidence" value="ECO:0007669"/>
    <property type="project" value="UniProtKB-SubCell"/>
</dbReference>
<feature type="transmembrane region" description="Helical" evidence="5">
    <location>
        <begin position="274"/>
        <end position="297"/>
    </location>
</feature>
<dbReference type="InterPro" id="IPR050360">
    <property type="entry name" value="MFS_Sugar_Transporters"/>
</dbReference>
<keyword evidence="2 5" id="KW-0812">Transmembrane</keyword>